<dbReference type="Proteomes" id="UP000236594">
    <property type="component" value="Unassembled WGS sequence"/>
</dbReference>
<dbReference type="SUPFAM" id="SSF53474">
    <property type="entry name" value="alpha/beta-Hydrolases"/>
    <property type="match status" value="1"/>
</dbReference>
<dbReference type="RefSeq" id="WP_109711236.1">
    <property type="nucleotide sequence ID" value="NZ_PPED02000001.1"/>
</dbReference>
<dbReference type="PANTHER" id="PTHR42776">
    <property type="entry name" value="SERINE PEPTIDASE S9 FAMILY MEMBER"/>
    <property type="match status" value="1"/>
</dbReference>
<keyword evidence="3 6" id="KW-0732">Signal</keyword>
<feature type="domain" description="Peptidase S9 prolyl oligopeptidase catalytic" evidence="7">
    <location>
        <begin position="457"/>
        <end position="664"/>
    </location>
</feature>
<keyword evidence="4" id="KW-0378">Hydrolase</keyword>
<dbReference type="Pfam" id="PF00326">
    <property type="entry name" value="Peptidase_S9"/>
    <property type="match status" value="1"/>
</dbReference>
<dbReference type="SUPFAM" id="SSF82171">
    <property type="entry name" value="DPP6 N-terminal domain-like"/>
    <property type="match status" value="1"/>
</dbReference>
<dbReference type="InterPro" id="IPR029058">
    <property type="entry name" value="AB_hydrolase_fold"/>
</dbReference>
<dbReference type="Gene3D" id="2.120.10.30">
    <property type="entry name" value="TolB, C-terminal domain"/>
    <property type="match status" value="1"/>
</dbReference>
<evidence type="ECO:0000259" key="7">
    <source>
        <dbReference type="Pfam" id="PF00326"/>
    </source>
</evidence>
<sequence length="664" mass="75353">MKLKYSLLALAAPLLMNAQQVMTPEILWTLKKVGVQAVSPDQASLIYKVGQVDLKTEKTKSENYFLNVLNSQSSKIDFGKKSLIQWDKNGIYAQEGDKIYLSKDAGKTWSEFYTIGEVDNIVISPDGKRIAFSKQVLVEKLMGKDKYADTPKTTAQVYTDLNHRHWDYFNEGKYNHVFVVNTSDKVDAAKDLLEGKTWDSPQRPFGGAEDFIWSPDSAQLLYVTKPKSGKEYATSTNTDIFAYDMASGTTKNLTEPNKGYDLNPKFSPDGKSLIWQSMARDGYEADKNDVKIMDWKTGKTTNLTASWDDSVSGDVLWGADSKTIYFTAAFRGTKQLFSLDAKSARVQQITKGDFDVNEIFTDNKTSLLVGRTDVNHATELFSVNLKNGEMKQVTEANKDAYAKLAQGKSELKMVKTSDGKEMGVWFHYPPNFDPNKKYPTLVYCQGGPQSALTQYFSVRWNFALMTANDYIVVAPNRRGMPGWGTKWNEDISKDWGGQPMRDYLAATDYAKTLPYVDGDRVAAVGASYGGYSVFMLAGIHENRFKTFIAHDGLFDMKSWYLTTEELWFANWDIGSPWEKPQPKAYTEFNPSNFVDKWNKPIMIVQGGIDFRVPYEQGQEAFQAAKLRGLKSKLVYFPNENHWVLHPQNGLVWQREFFDWLKETL</sequence>
<dbReference type="InterPro" id="IPR002469">
    <property type="entry name" value="Peptidase_S9B_N"/>
</dbReference>
<dbReference type="Pfam" id="PF00930">
    <property type="entry name" value="DPPIV_N"/>
    <property type="match status" value="1"/>
</dbReference>
<dbReference type="InterPro" id="IPR001375">
    <property type="entry name" value="Peptidase_S9_cat"/>
</dbReference>
<comment type="similarity">
    <text evidence="1">Belongs to the peptidase S9C family.</text>
</comment>
<evidence type="ECO:0000259" key="8">
    <source>
        <dbReference type="Pfam" id="PF00930"/>
    </source>
</evidence>
<dbReference type="GO" id="GO:0004252">
    <property type="term" value="F:serine-type endopeptidase activity"/>
    <property type="evidence" value="ECO:0007669"/>
    <property type="project" value="TreeGrafter"/>
</dbReference>
<dbReference type="Gene3D" id="2.130.10.10">
    <property type="entry name" value="YVTN repeat-like/Quinoprotein amine dehydrogenase"/>
    <property type="match status" value="1"/>
</dbReference>
<dbReference type="InterPro" id="IPR011659">
    <property type="entry name" value="WD40"/>
</dbReference>
<dbReference type="InterPro" id="IPR011042">
    <property type="entry name" value="6-blade_b-propeller_TolB-like"/>
</dbReference>
<evidence type="ECO:0000256" key="1">
    <source>
        <dbReference type="ARBA" id="ARBA00010040"/>
    </source>
</evidence>
<comment type="caution">
    <text evidence="9">The sequence shown here is derived from an EMBL/GenBank/DDBJ whole genome shotgun (WGS) entry which is preliminary data.</text>
</comment>
<proteinExistence type="inferred from homology"/>
<evidence type="ECO:0000256" key="4">
    <source>
        <dbReference type="ARBA" id="ARBA00022801"/>
    </source>
</evidence>
<dbReference type="GO" id="GO:0006508">
    <property type="term" value="P:proteolysis"/>
    <property type="evidence" value="ECO:0007669"/>
    <property type="project" value="UniProtKB-KW"/>
</dbReference>
<dbReference type="AlphaFoldDB" id="A0A316XHK4"/>
<reference evidence="9 10" key="1">
    <citation type="submission" date="2018-04" db="EMBL/GenBank/DDBJ databases">
        <title>Draft Genome Sequence of Phosphate-Solubilizing Chryseobacterium sp. ISE14 that is a Biocontrol and Plant Growth-Promoting Rhizobacterium Isolated from Cucumber.</title>
        <authorList>
            <person name="Jeong J.-J."/>
            <person name="Sang M.K."/>
            <person name="Choi I.-G."/>
            <person name="Kim K.D."/>
        </authorList>
    </citation>
    <scope>NUCLEOTIDE SEQUENCE [LARGE SCALE GENOMIC DNA]</scope>
    <source>
        <strain evidence="9 10">ISE14</strain>
    </source>
</reference>
<organism evidence="9 10">
    <name type="scientific">Chryseobacterium phosphatilyticum</name>
    <dbReference type="NCBI Taxonomy" id="475075"/>
    <lineage>
        <taxon>Bacteria</taxon>
        <taxon>Pseudomonadati</taxon>
        <taxon>Bacteroidota</taxon>
        <taxon>Flavobacteriia</taxon>
        <taxon>Flavobacteriales</taxon>
        <taxon>Weeksellaceae</taxon>
        <taxon>Chryseobacterium group</taxon>
        <taxon>Chryseobacterium</taxon>
    </lineage>
</organism>
<evidence type="ECO:0000256" key="5">
    <source>
        <dbReference type="ARBA" id="ARBA00022825"/>
    </source>
</evidence>
<dbReference type="FunFam" id="3.40.50.1820:FF:000028">
    <property type="entry name" value="S9 family peptidase"/>
    <property type="match status" value="1"/>
</dbReference>
<gene>
    <name evidence="9" type="ORF">C1631_006620</name>
</gene>
<dbReference type="EMBL" id="PPED02000001">
    <property type="protein sequence ID" value="PWN72266.1"/>
    <property type="molecule type" value="Genomic_DNA"/>
</dbReference>
<keyword evidence="10" id="KW-1185">Reference proteome</keyword>
<feature type="signal peptide" evidence="6">
    <location>
        <begin position="1"/>
        <end position="18"/>
    </location>
</feature>
<evidence type="ECO:0000313" key="9">
    <source>
        <dbReference type="EMBL" id="PWN72266.1"/>
    </source>
</evidence>
<dbReference type="Gene3D" id="3.40.50.1820">
    <property type="entry name" value="alpha/beta hydrolase"/>
    <property type="match status" value="1"/>
</dbReference>
<dbReference type="Pfam" id="PF07676">
    <property type="entry name" value="PD40"/>
    <property type="match status" value="1"/>
</dbReference>
<feature type="domain" description="Dipeptidylpeptidase IV N-terminal" evidence="8">
    <location>
        <begin position="236"/>
        <end position="403"/>
    </location>
</feature>
<feature type="chain" id="PRO_5016294137" evidence="6">
    <location>
        <begin position="19"/>
        <end position="664"/>
    </location>
</feature>
<keyword evidence="5" id="KW-0720">Serine protease</keyword>
<evidence type="ECO:0000256" key="2">
    <source>
        <dbReference type="ARBA" id="ARBA00022670"/>
    </source>
</evidence>
<accession>A0A316XHK4</accession>
<evidence type="ECO:0000313" key="10">
    <source>
        <dbReference type="Proteomes" id="UP000236594"/>
    </source>
</evidence>
<dbReference type="OrthoDB" id="9812921at2"/>
<evidence type="ECO:0000256" key="6">
    <source>
        <dbReference type="SAM" id="SignalP"/>
    </source>
</evidence>
<dbReference type="PANTHER" id="PTHR42776:SF13">
    <property type="entry name" value="DIPEPTIDYL-PEPTIDASE 5"/>
    <property type="match status" value="1"/>
</dbReference>
<protein>
    <submittedName>
        <fullName evidence="9">S9 family peptidase</fullName>
    </submittedName>
</protein>
<evidence type="ECO:0000256" key="3">
    <source>
        <dbReference type="ARBA" id="ARBA00022729"/>
    </source>
</evidence>
<name>A0A316XHK4_9FLAO</name>
<keyword evidence="2" id="KW-0645">Protease</keyword>
<dbReference type="InterPro" id="IPR015943">
    <property type="entry name" value="WD40/YVTN_repeat-like_dom_sf"/>
</dbReference>